<dbReference type="RefSeq" id="WP_192534971.1">
    <property type="nucleotide sequence ID" value="NZ_JACZHT010000009.1"/>
</dbReference>
<keyword evidence="2" id="KW-0813">Transport</keyword>
<organism evidence="10 11">
    <name type="scientific">Phaeovibrio sulfidiphilus</name>
    <dbReference type="NCBI Taxonomy" id="1220600"/>
    <lineage>
        <taxon>Bacteria</taxon>
        <taxon>Pseudomonadati</taxon>
        <taxon>Pseudomonadota</taxon>
        <taxon>Alphaproteobacteria</taxon>
        <taxon>Rhodospirillales</taxon>
        <taxon>Rhodospirillaceae</taxon>
        <taxon>Phaeovibrio</taxon>
    </lineage>
</organism>
<keyword evidence="4" id="KW-0997">Cell inner membrane</keyword>
<evidence type="ECO:0000256" key="2">
    <source>
        <dbReference type="ARBA" id="ARBA00022448"/>
    </source>
</evidence>
<protein>
    <submittedName>
        <fullName evidence="10">MFS transporter</fullName>
    </submittedName>
</protein>
<feature type="transmembrane region" description="Helical" evidence="8">
    <location>
        <begin position="133"/>
        <end position="151"/>
    </location>
</feature>
<feature type="transmembrane region" description="Helical" evidence="8">
    <location>
        <begin position="157"/>
        <end position="178"/>
    </location>
</feature>
<evidence type="ECO:0000256" key="8">
    <source>
        <dbReference type="SAM" id="Phobius"/>
    </source>
</evidence>
<dbReference type="GO" id="GO:0015528">
    <property type="term" value="F:lactose:proton symporter activity"/>
    <property type="evidence" value="ECO:0007669"/>
    <property type="project" value="TreeGrafter"/>
</dbReference>
<feature type="transmembrane region" description="Helical" evidence="8">
    <location>
        <begin position="272"/>
        <end position="291"/>
    </location>
</feature>
<comment type="subcellular location">
    <subcellularLocation>
        <location evidence="1">Cell inner membrane</location>
        <topology evidence="1">Multi-pass membrane protein</topology>
    </subcellularLocation>
</comment>
<evidence type="ECO:0000256" key="4">
    <source>
        <dbReference type="ARBA" id="ARBA00022519"/>
    </source>
</evidence>
<dbReference type="PANTHER" id="PTHR23522">
    <property type="entry name" value="BLL5896 PROTEIN"/>
    <property type="match status" value="1"/>
</dbReference>
<feature type="transmembrane region" description="Helical" evidence="8">
    <location>
        <begin position="12"/>
        <end position="30"/>
    </location>
</feature>
<feature type="transmembrane region" description="Helical" evidence="8">
    <location>
        <begin position="66"/>
        <end position="86"/>
    </location>
</feature>
<evidence type="ECO:0000256" key="3">
    <source>
        <dbReference type="ARBA" id="ARBA00022475"/>
    </source>
</evidence>
<dbReference type="PANTHER" id="PTHR23522:SF10">
    <property type="entry name" value="3-PHENYLPROPIONIC ACID TRANSPORTER-RELATED"/>
    <property type="match status" value="1"/>
</dbReference>
<feature type="transmembrane region" description="Helical" evidence="8">
    <location>
        <begin position="368"/>
        <end position="385"/>
    </location>
</feature>
<gene>
    <name evidence="10" type="ORF">IHV25_09910</name>
</gene>
<proteinExistence type="predicted"/>
<evidence type="ECO:0000256" key="5">
    <source>
        <dbReference type="ARBA" id="ARBA00022692"/>
    </source>
</evidence>
<dbReference type="Gene3D" id="1.20.1250.20">
    <property type="entry name" value="MFS general substrate transporter like domains"/>
    <property type="match status" value="2"/>
</dbReference>
<evidence type="ECO:0000313" key="11">
    <source>
        <dbReference type="Proteomes" id="UP000631034"/>
    </source>
</evidence>
<comment type="caution">
    <text evidence="10">The sequence shown here is derived from an EMBL/GenBank/DDBJ whole genome shotgun (WGS) entry which is preliminary data.</text>
</comment>
<dbReference type="Proteomes" id="UP000631034">
    <property type="component" value="Unassembled WGS sequence"/>
</dbReference>
<feature type="transmembrane region" description="Helical" evidence="8">
    <location>
        <begin position="92"/>
        <end position="112"/>
    </location>
</feature>
<dbReference type="PIRSF" id="PIRSF004925">
    <property type="entry name" value="HcaT"/>
    <property type="match status" value="1"/>
</dbReference>
<evidence type="ECO:0000313" key="10">
    <source>
        <dbReference type="EMBL" id="MBE1237956.1"/>
    </source>
</evidence>
<dbReference type="NCBIfam" id="NF037955">
    <property type="entry name" value="mfs"/>
    <property type="match status" value="1"/>
</dbReference>
<dbReference type="InterPro" id="IPR026032">
    <property type="entry name" value="HcaT-like"/>
</dbReference>
<dbReference type="InterPro" id="IPR024989">
    <property type="entry name" value="MFS_assoc_dom"/>
</dbReference>
<name>A0A8J6YK68_9PROT</name>
<dbReference type="InterPro" id="IPR036259">
    <property type="entry name" value="MFS_trans_sf"/>
</dbReference>
<dbReference type="EMBL" id="JACZHT010000009">
    <property type="protein sequence ID" value="MBE1237956.1"/>
    <property type="molecule type" value="Genomic_DNA"/>
</dbReference>
<keyword evidence="5 8" id="KW-0812">Transmembrane</keyword>
<evidence type="ECO:0000256" key="7">
    <source>
        <dbReference type="ARBA" id="ARBA00023136"/>
    </source>
</evidence>
<accession>A0A8J6YK68</accession>
<dbReference type="AlphaFoldDB" id="A0A8J6YK68"/>
<dbReference type="GO" id="GO:0005886">
    <property type="term" value="C:plasma membrane"/>
    <property type="evidence" value="ECO:0007669"/>
    <property type="project" value="UniProtKB-SubCell"/>
</dbReference>
<evidence type="ECO:0000256" key="1">
    <source>
        <dbReference type="ARBA" id="ARBA00004429"/>
    </source>
</evidence>
<feature type="transmembrane region" description="Helical" evidence="8">
    <location>
        <begin position="333"/>
        <end position="356"/>
    </location>
</feature>
<feature type="transmembrane region" description="Helical" evidence="8">
    <location>
        <begin position="246"/>
        <end position="265"/>
    </location>
</feature>
<sequence>MSARSLPLSVHYALLFGFLGVFTPFGPVWLESRGLTPSQIALITSATIWARLFFVPFAGEIADSTGRLRLIIAVLAVGAIAALLPLPFQTSFWPILALGALALGFHSAITPISETITLSHTRTGQIDYGRVRLWGSLGFCGVAAAMGPVIDTLGPDAIPWAMLALVTALLLGVVTLPARSSPAGRLAQKPTKRVHPTGTTRALLTSPFMLVFLVTSGCLLASHATYFGFSTIHWSRTGSDALTSGLLWSEALLAEGVLFFFGAAIVRRFAPLGLLGISALTGVMRWVLMAATSDPLVLMFSQLLQAGTFACAHLGAMYILVRNVKPEMSARAQAIYFMVCPCLFLGGSIVLSGPLYDTFGQKAYLADVIWSAAGGLGVMVLAVMMRRLPTQSRALSHEPMVRS</sequence>
<reference evidence="10" key="1">
    <citation type="submission" date="2020-10" db="EMBL/GenBank/DDBJ databases">
        <title>Genome sequence of the unusual species of purple photosynthetic bacteria, Phaeovibrio sulfidiphilus DSM 23193, type strain.</title>
        <authorList>
            <person name="Kyndt J.A."/>
            <person name="Meyer T.E."/>
        </authorList>
    </citation>
    <scope>NUCLEOTIDE SEQUENCE</scope>
    <source>
        <strain evidence="10">DSM 23193</strain>
    </source>
</reference>
<feature type="transmembrane region" description="Helical" evidence="8">
    <location>
        <begin position="36"/>
        <end position="54"/>
    </location>
</feature>
<keyword evidence="3" id="KW-1003">Cell membrane</keyword>
<dbReference type="SUPFAM" id="SSF103473">
    <property type="entry name" value="MFS general substrate transporter"/>
    <property type="match status" value="1"/>
</dbReference>
<keyword evidence="6 8" id="KW-1133">Transmembrane helix</keyword>
<keyword evidence="11" id="KW-1185">Reference proteome</keyword>
<dbReference type="GO" id="GO:0030395">
    <property type="term" value="F:lactose binding"/>
    <property type="evidence" value="ECO:0007669"/>
    <property type="project" value="TreeGrafter"/>
</dbReference>
<feature type="domain" description="Major facilitator superfamily associated" evidence="9">
    <location>
        <begin position="8"/>
        <end position="362"/>
    </location>
</feature>
<dbReference type="Pfam" id="PF12832">
    <property type="entry name" value="MFS_1_like"/>
    <property type="match status" value="1"/>
</dbReference>
<feature type="transmembrane region" description="Helical" evidence="8">
    <location>
        <begin position="199"/>
        <end position="226"/>
    </location>
</feature>
<feature type="transmembrane region" description="Helical" evidence="8">
    <location>
        <begin position="303"/>
        <end position="321"/>
    </location>
</feature>
<keyword evidence="7 8" id="KW-0472">Membrane</keyword>
<evidence type="ECO:0000259" key="9">
    <source>
        <dbReference type="Pfam" id="PF12832"/>
    </source>
</evidence>
<evidence type="ECO:0000256" key="6">
    <source>
        <dbReference type="ARBA" id="ARBA00022989"/>
    </source>
</evidence>